<dbReference type="EMBL" id="JACHDE010000002">
    <property type="protein sequence ID" value="MBB5399466.1"/>
    <property type="molecule type" value="Genomic_DNA"/>
</dbReference>
<name>A0A7W8P0W9_9BURK</name>
<accession>A0A7W8P0W9</accession>
<dbReference type="Pfam" id="PF19305">
    <property type="entry name" value="MmgE_PrpD_C"/>
    <property type="match status" value="1"/>
</dbReference>
<protein>
    <submittedName>
        <fullName evidence="4">2-methylcitrate dehydratase PrpD</fullName>
    </submittedName>
</protein>
<reference evidence="4 5" key="1">
    <citation type="submission" date="2020-08" db="EMBL/GenBank/DDBJ databases">
        <title>Genomic Encyclopedia of Type Strains, Phase IV (KMG-V): Genome sequencing to study the core and pangenomes of soil and plant-associated prokaryotes.</title>
        <authorList>
            <person name="Whitman W."/>
        </authorList>
    </citation>
    <scope>NUCLEOTIDE SEQUENCE [LARGE SCALE GENOMIC DNA]</scope>
    <source>
        <strain evidence="4 5">JPY162</strain>
    </source>
</reference>
<dbReference type="InterPro" id="IPR042183">
    <property type="entry name" value="MmgE/PrpD_sf_1"/>
</dbReference>
<evidence type="ECO:0000313" key="4">
    <source>
        <dbReference type="EMBL" id="MBB5399466.1"/>
    </source>
</evidence>
<dbReference type="PANTHER" id="PTHR16943">
    <property type="entry name" value="2-METHYLCITRATE DEHYDRATASE-RELATED"/>
    <property type="match status" value="1"/>
</dbReference>
<dbReference type="Pfam" id="PF03972">
    <property type="entry name" value="MmgE_PrpD_N"/>
    <property type="match status" value="1"/>
</dbReference>
<dbReference type="RefSeq" id="WP_184225710.1">
    <property type="nucleotide sequence ID" value="NZ_JACHDE010000002.1"/>
</dbReference>
<evidence type="ECO:0000313" key="5">
    <source>
        <dbReference type="Proteomes" id="UP000592820"/>
    </source>
</evidence>
<dbReference type="AlphaFoldDB" id="A0A7W8P0W9"/>
<proteinExistence type="inferred from homology"/>
<gene>
    <name evidence="4" type="ORF">HDG41_001505</name>
</gene>
<sequence>MFIGTFPIKLFYKCSGRTSGRLSWCFINLISQSIMLYSPDLCHVFANHVWKSRFEDLSKAAVDAAKKSILDIAGVTLAGSGMEPAVRGVVDVVLDAGGREESSVFGFGGKVPAQSAAFANGVMAHCLDFDDQTPWGAHPDSSVVPAALALAERKGAISGRDLITSVAIGQDLFVRLRCNVGWRQDWNLSSVVGAFSATAAAAYIQRLSPEQISHALGIASMQSSGTMEVIFGIGSDLRGMYAGFPAQGAVLAVLLAEKGITGVTNLFEAKAGIFNVYFGGKYERDKMVEGLGRDYLGASMLYKAWPAVGNVHTYIHATIELMREHGLKASDIEQIKVFVGDFHQRMCYPLDLRRTPGTLVDAKFSLPFCVALAATRGQIRISDFGAAALHDPQVLAIAQKVVPLEDSSLDWKMKIPDGRMEILTRDGRRFARIGDNVPGSPEAPMSWEQIAAKFRDCASVAANPLSRERTERAIDLVLNLESLDNASVFLSTFS</sequence>
<comment type="similarity">
    <text evidence="1">Belongs to the PrpD family.</text>
</comment>
<dbReference type="GO" id="GO:0016829">
    <property type="term" value="F:lyase activity"/>
    <property type="evidence" value="ECO:0007669"/>
    <property type="project" value="InterPro"/>
</dbReference>
<dbReference type="SUPFAM" id="SSF103378">
    <property type="entry name" value="2-methylcitrate dehydratase PrpD"/>
    <property type="match status" value="1"/>
</dbReference>
<dbReference type="Proteomes" id="UP000592820">
    <property type="component" value="Unassembled WGS sequence"/>
</dbReference>
<organism evidence="4 5">
    <name type="scientific">Paraburkholderia youngii</name>
    <dbReference type="NCBI Taxonomy" id="2782701"/>
    <lineage>
        <taxon>Bacteria</taxon>
        <taxon>Pseudomonadati</taxon>
        <taxon>Pseudomonadota</taxon>
        <taxon>Betaproteobacteria</taxon>
        <taxon>Burkholderiales</taxon>
        <taxon>Burkholderiaceae</taxon>
        <taxon>Paraburkholderia</taxon>
    </lineage>
</organism>
<evidence type="ECO:0000259" key="2">
    <source>
        <dbReference type="Pfam" id="PF03972"/>
    </source>
</evidence>
<feature type="domain" description="MmgE/PrpD C-terminal" evidence="3">
    <location>
        <begin position="305"/>
        <end position="479"/>
    </location>
</feature>
<feature type="domain" description="MmgE/PrpD N-terminal" evidence="2">
    <location>
        <begin position="45"/>
        <end position="281"/>
    </location>
</feature>
<dbReference type="InterPro" id="IPR045337">
    <property type="entry name" value="MmgE_PrpD_C"/>
</dbReference>
<dbReference type="Gene3D" id="1.10.4100.10">
    <property type="entry name" value="2-methylcitrate dehydratase PrpD"/>
    <property type="match status" value="1"/>
</dbReference>
<dbReference type="Gene3D" id="3.30.1330.120">
    <property type="entry name" value="2-methylcitrate dehydratase PrpD"/>
    <property type="match status" value="1"/>
</dbReference>
<evidence type="ECO:0000259" key="3">
    <source>
        <dbReference type="Pfam" id="PF19305"/>
    </source>
</evidence>
<dbReference type="InterPro" id="IPR005656">
    <property type="entry name" value="MmgE_PrpD"/>
</dbReference>
<evidence type="ECO:0000256" key="1">
    <source>
        <dbReference type="ARBA" id="ARBA00006174"/>
    </source>
</evidence>
<dbReference type="InterPro" id="IPR036148">
    <property type="entry name" value="MmgE/PrpD_sf"/>
</dbReference>
<comment type="caution">
    <text evidence="4">The sequence shown here is derived from an EMBL/GenBank/DDBJ whole genome shotgun (WGS) entry which is preliminary data.</text>
</comment>
<dbReference type="InterPro" id="IPR045336">
    <property type="entry name" value="MmgE_PrpD_N"/>
</dbReference>
<dbReference type="InterPro" id="IPR042188">
    <property type="entry name" value="MmgE/PrpD_sf_2"/>
</dbReference>
<dbReference type="PANTHER" id="PTHR16943:SF8">
    <property type="entry name" value="2-METHYLCITRATE DEHYDRATASE"/>
    <property type="match status" value="1"/>
</dbReference>